<dbReference type="PROSITE" id="PS51274">
    <property type="entry name" value="GATASE_COBBQ"/>
    <property type="match status" value="1"/>
</dbReference>
<dbReference type="PANTHER" id="PTHR43873:SF1">
    <property type="entry name" value="COBYRINATE A,C-DIAMIDE SYNTHASE"/>
    <property type="match status" value="1"/>
</dbReference>
<proteinExistence type="inferred from homology"/>
<dbReference type="InterPro" id="IPR011698">
    <property type="entry name" value="GATase_3"/>
</dbReference>
<evidence type="ECO:0000259" key="10">
    <source>
        <dbReference type="Pfam" id="PF01656"/>
    </source>
</evidence>
<dbReference type="InterPro" id="IPR027417">
    <property type="entry name" value="P-loop_NTPase"/>
</dbReference>
<dbReference type="Gene3D" id="3.40.50.880">
    <property type="match status" value="1"/>
</dbReference>
<evidence type="ECO:0000259" key="11">
    <source>
        <dbReference type="Pfam" id="PF07685"/>
    </source>
</evidence>
<reference evidence="13" key="1">
    <citation type="journal article" date="2019" name="Int. J. Syst. Evol. Microbiol.">
        <title>The Global Catalogue of Microorganisms (GCM) 10K type strain sequencing project: providing services to taxonomists for standard genome sequencing and annotation.</title>
        <authorList>
            <consortium name="The Broad Institute Genomics Platform"/>
            <consortium name="The Broad Institute Genome Sequencing Center for Infectious Disease"/>
            <person name="Wu L."/>
            <person name="Ma J."/>
        </authorList>
    </citation>
    <scope>NUCLEOTIDE SEQUENCE [LARGE SCALE GENOMIC DNA]</scope>
    <source>
        <strain evidence="13">CCM 7941</strain>
    </source>
</reference>
<feature type="domain" description="CobQ/CobB/MinD/ParA nucleotide binding" evidence="10">
    <location>
        <begin position="14"/>
        <end position="198"/>
    </location>
</feature>
<evidence type="ECO:0000313" key="12">
    <source>
        <dbReference type="EMBL" id="MFC3267390.1"/>
    </source>
</evidence>
<feature type="site" description="Increases nucleophilicity of active site Cys" evidence="9">
    <location>
        <position position="448"/>
    </location>
</feature>
<dbReference type="Proteomes" id="UP001595536">
    <property type="component" value="Unassembled WGS sequence"/>
</dbReference>
<keyword evidence="3 9" id="KW-0169">Cobalamin biosynthesis</keyword>
<evidence type="ECO:0000256" key="3">
    <source>
        <dbReference type="ARBA" id="ARBA00022573"/>
    </source>
</evidence>
<dbReference type="SUPFAM" id="SSF52317">
    <property type="entry name" value="Class I glutamine amidotransferase-like"/>
    <property type="match status" value="1"/>
</dbReference>
<comment type="domain">
    <text evidence="9">Comprises of two domains. The C-terminal domain contains the binding site for glutamine and catalyzes the hydrolysis of this substrate to glutamate and ammonia. The N-terminal domain is anticipated to bind ATP and hydrogenobyrinate and catalyzes the ultimate synthesis of the diamide product. The ammonia produced via the glutaminase domain is probably translocated to the adjacent domain via a molecular tunnel, where it reacts with an activated intermediate.</text>
</comment>
<dbReference type="NCBIfam" id="NF002204">
    <property type="entry name" value="PRK01077.1"/>
    <property type="match status" value="1"/>
</dbReference>
<feature type="domain" description="CobB/CobQ-like glutamine amidotransferase" evidence="11">
    <location>
        <begin position="263"/>
        <end position="451"/>
    </location>
</feature>
<keyword evidence="13" id="KW-1185">Reference proteome</keyword>
<keyword evidence="4 9" id="KW-0436">Ligase</keyword>
<evidence type="ECO:0000256" key="1">
    <source>
        <dbReference type="ARBA" id="ARBA00001946"/>
    </source>
</evidence>
<accession>A0ABV7LHH5</accession>
<dbReference type="PANTHER" id="PTHR43873">
    <property type="entry name" value="COBYRINATE A,C-DIAMIDE SYNTHASE"/>
    <property type="match status" value="1"/>
</dbReference>
<dbReference type="InterPro" id="IPR004484">
    <property type="entry name" value="CbiA/CobB_synth"/>
</dbReference>
<evidence type="ECO:0000256" key="4">
    <source>
        <dbReference type="ARBA" id="ARBA00022598"/>
    </source>
</evidence>
<comment type="miscellaneous">
    <text evidence="9">The a and c carboxylates of hydrogenobyrinate are activated for nucleophilic attack via formation of a phosphorylated intermediate by ATP. CobB catalyzes first the amidation of the c-carboxylate, and then that of the a-carboxylate.</text>
</comment>
<evidence type="ECO:0000256" key="2">
    <source>
        <dbReference type="ARBA" id="ARBA00006205"/>
    </source>
</evidence>
<dbReference type="RefSeq" id="WP_376829332.1">
    <property type="nucleotide sequence ID" value="NZ_JBHLWR010000006.1"/>
</dbReference>
<keyword evidence="6 9" id="KW-0067">ATP-binding</keyword>
<evidence type="ECO:0000256" key="9">
    <source>
        <dbReference type="HAMAP-Rule" id="MF_00027"/>
    </source>
</evidence>
<comment type="function">
    <text evidence="9">Catalyzes the ATP-dependent amidation of the two carboxylate groups at positions a and c of hydrogenobyrinate, using either L-glutamine or ammonia as the nitrogen source.</text>
</comment>
<evidence type="ECO:0000256" key="5">
    <source>
        <dbReference type="ARBA" id="ARBA00022741"/>
    </source>
</evidence>
<dbReference type="Gene3D" id="3.40.50.300">
    <property type="entry name" value="P-loop containing nucleotide triphosphate hydrolases"/>
    <property type="match status" value="1"/>
</dbReference>
<protein>
    <recommendedName>
        <fullName evidence="9">Hydrogenobyrinate a,c-diamide synthase</fullName>
        <ecNumber evidence="9">6.3.5.9</ecNumber>
    </recommendedName>
    <alternativeName>
        <fullName evidence="9">Hydrogenobyrinic acid a,c-diamide synthase</fullName>
    </alternativeName>
</protein>
<evidence type="ECO:0000256" key="7">
    <source>
        <dbReference type="ARBA" id="ARBA00022842"/>
    </source>
</evidence>
<dbReference type="InterPro" id="IPR002586">
    <property type="entry name" value="CobQ/CobB/MinD/ParA_Nub-bd_dom"/>
</dbReference>
<evidence type="ECO:0000313" key="13">
    <source>
        <dbReference type="Proteomes" id="UP001595536"/>
    </source>
</evidence>
<keyword evidence="8 9" id="KW-0315">Glutamine amidotransferase</keyword>
<sequence length="455" mass="47260">MTEPLAREPRGLIIGAARSGSGKTSVTIGLLAALRRLGLDMRAAKSGPDYIDPAFHQAATGAPGVNLDSWAMPPAMLKQLMMEQASGGDMLLIESAMGLFDGVAAPQGRSGAAADLARLSGLPTLLVLDISGQSQTAAAIAHGFASFDPHVRIGGVVLNQSASARHESFAATAIEAAGIPVLGAIRRNATIALPERHLGLVQAREHAALAAFIARMADVIADSVDLAAVQRIAGPLSVLPETDAGPLAPAALPQNRLQPPGQRIALAQDEAFSFVYPHVLRAWREAGCEIKPFSPLADEAPDLSCDCCWLPGGYPELHAGRLAMASRFRTALAAFAATRPVHGECGGYMVLGEALVDADGASHQMTGLLGHVTSYAKRRMNLGYREARLLADCALGPAGAVIRGHEFHYSSMVDPGRDMPLAALCDSQGQPLGDSGGRRGLVSGCYFHAIAAGGV</sequence>
<keyword evidence="5 9" id="KW-0547">Nucleotide-binding</keyword>
<comment type="similarity">
    <text evidence="9">Belongs to the CobB/CbiA family.</text>
</comment>
<dbReference type="EMBL" id="JBHRUV010000120">
    <property type="protein sequence ID" value="MFC3267390.1"/>
    <property type="molecule type" value="Genomic_DNA"/>
</dbReference>
<comment type="similarity">
    <text evidence="2">Belongs to the CobB/CobQ family. CobQ subfamily.</text>
</comment>
<dbReference type="HAMAP" id="MF_00027">
    <property type="entry name" value="CobB_CbiA"/>
    <property type="match status" value="1"/>
</dbReference>
<dbReference type="SUPFAM" id="SSF52540">
    <property type="entry name" value="P-loop containing nucleoside triphosphate hydrolases"/>
    <property type="match status" value="1"/>
</dbReference>
<comment type="pathway">
    <text evidence="9">Cofactor biosynthesis; adenosylcobalamin biosynthesis; cob(II)yrinate a,c-diamide from precorrin-2 (aerobic route): step 9/10.</text>
</comment>
<evidence type="ECO:0000256" key="8">
    <source>
        <dbReference type="ARBA" id="ARBA00022962"/>
    </source>
</evidence>
<keyword evidence="7 9" id="KW-0460">Magnesium</keyword>
<gene>
    <name evidence="9" type="primary">cobB</name>
    <name evidence="12" type="ORF">ACFOEX_13715</name>
</gene>
<comment type="caution">
    <text evidence="12">The sequence shown here is derived from an EMBL/GenBank/DDBJ whole genome shotgun (WGS) entry which is preliminary data.</text>
</comment>
<dbReference type="Pfam" id="PF07685">
    <property type="entry name" value="GATase_3"/>
    <property type="match status" value="1"/>
</dbReference>
<name>A0ABV7LHH5_9HYPH</name>
<comment type="catalytic activity">
    <reaction evidence="9">
        <text>hydrogenobyrinate + 2 L-glutamine + 2 ATP + 2 H2O = hydrogenobyrinate a,c-diamide + 2 L-glutamate + 2 ADP + 2 phosphate + 2 H(+)</text>
        <dbReference type="Rhea" id="RHEA:12544"/>
        <dbReference type="ChEBI" id="CHEBI:15377"/>
        <dbReference type="ChEBI" id="CHEBI:15378"/>
        <dbReference type="ChEBI" id="CHEBI:29985"/>
        <dbReference type="ChEBI" id="CHEBI:30616"/>
        <dbReference type="ChEBI" id="CHEBI:43474"/>
        <dbReference type="ChEBI" id="CHEBI:58359"/>
        <dbReference type="ChEBI" id="CHEBI:77873"/>
        <dbReference type="ChEBI" id="CHEBI:77874"/>
        <dbReference type="ChEBI" id="CHEBI:456216"/>
        <dbReference type="EC" id="6.3.5.9"/>
    </reaction>
</comment>
<evidence type="ECO:0000256" key="6">
    <source>
        <dbReference type="ARBA" id="ARBA00022840"/>
    </source>
</evidence>
<organism evidence="12 13">
    <name type="scientific">Camelimonas abortus</name>
    <dbReference type="NCBI Taxonomy" id="1017184"/>
    <lineage>
        <taxon>Bacteria</taxon>
        <taxon>Pseudomonadati</taxon>
        <taxon>Pseudomonadota</taxon>
        <taxon>Alphaproteobacteria</taxon>
        <taxon>Hyphomicrobiales</taxon>
        <taxon>Chelatococcaceae</taxon>
        <taxon>Camelimonas</taxon>
    </lineage>
</organism>
<comment type="cofactor">
    <cofactor evidence="1 9">
        <name>Mg(2+)</name>
        <dbReference type="ChEBI" id="CHEBI:18420"/>
    </cofactor>
</comment>
<dbReference type="Pfam" id="PF01656">
    <property type="entry name" value="CbiA"/>
    <property type="match status" value="1"/>
</dbReference>
<feature type="active site" description="Nucleophile" evidence="9">
    <location>
        <position position="345"/>
    </location>
</feature>
<dbReference type="EC" id="6.3.5.9" evidence="9"/>
<dbReference type="InterPro" id="IPR029062">
    <property type="entry name" value="Class_I_gatase-like"/>
</dbReference>
<dbReference type="NCBIfam" id="TIGR00379">
    <property type="entry name" value="cobB"/>
    <property type="match status" value="1"/>
</dbReference>